<comment type="caution">
    <text evidence="3">The sequence shown here is derived from an EMBL/GenBank/DDBJ whole genome shotgun (WGS) entry which is preliminary data.</text>
</comment>
<sequence length="217" mass="23394">MSELFNEVDEELRRERLKGLWDRYSLLIIAGAILIIVGVGGWRGYQYFEAKKAAEAGASFSAAADLAEQNKHAEAAAAFAKLATTAPSGYRTLARLRQAAEVGVSDPKAAVTLYDQIAADRSVPAADRDLAVLRAAGLLLDTTSYADMLPRLEPAAAPTATYRHSAREMLALSAWHSNDVAATRKWLDLINTDAETPSSLRSRAEILQALLPPVAKS</sequence>
<feature type="transmembrane region" description="Helical" evidence="1">
    <location>
        <begin position="24"/>
        <end position="42"/>
    </location>
</feature>
<evidence type="ECO:0000256" key="1">
    <source>
        <dbReference type="SAM" id="Phobius"/>
    </source>
</evidence>
<dbReference type="PATRIC" id="fig|1076.23.peg.1429"/>
<dbReference type="Pfam" id="PF09976">
    <property type="entry name" value="TPR_21"/>
    <property type="match status" value="1"/>
</dbReference>
<dbReference type="EMBL" id="JXXE01000197">
    <property type="protein sequence ID" value="KIZ44174.1"/>
    <property type="molecule type" value="Genomic_DNA"/>
</dbReference>
<proteinExistence type="predicted"/>
<name>A0A0D7ETK4_RHOPL</name>
<accession>A0A0D7ETK4</accession>
<dbReference type="OrthoDB" id="7173339at2"/>
<dbReference type="RefSeq" id="WP_044409617.1">
    <property type="nucleotide sequence ID" value="NZ_JXXE01000197.1"/>
</dbReference>
<dbReference type="InterPro" id="IPR018704">
    <property type="entry name" value="SecYEG/CpoB_TPR"/>
</dbReference>
<evidence type="ECO:0000259" key="2">
    <source>
        <dbReference type="Pfam" id="PF09976"/>
    </source>
</evidence>
<gene>
    <name evidence="3" type="ORF">OO17_10230</name>
</gene>
<keyword evidence="1" id="KW-1133">Transmembrane helix</keyword>
<evidence type="ECO:0000313" key="3">
    <source>
        <dbReference type="EMBL" id="KIZ44174.1"/>
    </source>
</evidence>
<feature type="domain" description="Ancillary SecYEG translocon subunit/Cell division coordinator CpoB TPR" evidence="2">
    <location>
        <begin position="18"/>
        <end position="156"/>
    </location>
</feature>
<organism evidence="3 4">
    <name type="scientific">Rhodopseudomonas palustris</name>
    <dbReference type="NCBI Taxonomy" id="1076"/>
    <lineage>
        <taxon>Bacteria</taxon>
        <taxon>Pseudomonadati</taxon>
        <taxon>Pseudomonadota</taxon>
        <taxon>Alphaproteobacteria</taxon>
        <taxon>Hyphomicrobiales</taxon>
        <taxon>Nitrobacteraceae</taxon>
        <taxon>Rhodopseudomonas</taxon>
    </lineage>
</organism>
<protein>
    <recommendedName>
        <fullName evidence="2">Ancillary SecYEG translocon subunit/Cell division coordinator CpoB TPR domain-containing protein</fullName>
    </recommendedName>
</protein>
<evidence type="ECO:0000313" key="4">
    <source>
        <dbReference type="Proteomes" id="UP000032515"/>
    </source>
</evidence>
<keyword evidence="1" id="KW-0812">Transmembrane</keyword>
<keyword evidence="1" id="KW-0472">Membrane</keyword>
<dbReference type="AlphaFoldDB" id="A0A0D7ETK4"/>
<reference evidence="3 4" key="1">
    <citation type="submission" date="2014-11" db="EMBL/GenBank/DDBJ databases">
        <title>Genomics and ecophysiology of heterotrophic nitrogen fixing bacteria isolated from estuarine surface water.</title>
        <authorList>
            <person name="Bentzon-Tilia M."/>
            <person name="Severin I."/>
            <person name="Hansen L.H."/>
            <person name="Riemann L."/>
        </authorList>
    </citation>
    <scope>NUCLEOTIDE SEQUENCE [LARGE SCALE GENOMIC DNA]</scope>
    <source>
        <strain evidence="3 4">BAL398</strain>
    </source>
</reference>
<dbReference type="Proteomes" id="UP000032515">
    <property type="component" value="Unassembled WGS sequence"/>
</dbReference>